<evidence type="ECO:0000313" key="3">
    <source>
        <dbReference type="Proteomes" id="UP000823775"/>
    </source>
</evidence>
<feature type="region of interest" description="Disordered" evidence="1">
    <location>
        <begin position="1"/>
        <end position="21"/>
    </location>
</feature>
<dbReference type="Proteomes" id="UP000823775">
    <property type="component" value="Unassembled WGS sequence"/>
</dbReference>
<reference evidence="2 3" key="1">
    <citation type="journal article" date="2021" name="BMC Genomics">
        <title>Datura genome reveals duplications of psychoactive alkaloid biosynthetic genes and high mutation rate following tissue culture.</title>
        <authorList>
            <person name="Rajewski A."/>
            <person name="Carter-House D."/>
            <person name="Stajich J."/>
            <person name="Litt A."/>
        </authorList>
    </citation>
    <scope>NUCLEOTIDE SEQUENCE [LARGE SCALE GENOMIC DNA]</scope>
    <source>
        <strain evidence="2">AR-01</strain>
    </source>
</reference>
<gene>
    <name evidence="2" type="ORF">HAX54_048876</name>
</gene>
<feature type="non-terminal residue" evidence="2">
    <location>
        <position position="59"/>
    </location>
</feature>
<protein>
    <submittedName>
        <fullName evidence="2">Uncharacterized protein</fullName>
    </submittedName>
</protein>
<comment type="caution">
    <text evidence="2">The sequence shown here is derived from an EMBL/GenBank/DDBJ whole genome shotgun (WGS) entry which is preliminary data.</text>
</comment>
<evidence type="ECO:0000313" key="2">
    <source>
        <dbReference type="EMBL" id="MCE3051083.1"/>
    </source>
</evidence>
<proteinExistence type="predicted"/>
<feature type="compositionally biased region" description="Acidic residues" evidence="1">
    <location>
        <begin position="7"/>
        <end position="18"/>
    </location>
</feature>
<accession>A0ABS8WJU0</accession>
<name>A0ABS8WJU0_DATST</name>
<evidence type="ECO:0000256" key="1">
    <source>
        <dbReference type="SAM" id="MobiDB-lite"/>
    </source>
</evidence>
<keyword evidence="3" id="KW-1185">Reference proteome</keyword>
<dbReference type="EMBL" id="JACEIK010008149">
    <property type="protein sequence ID" value="MCE3051083.1"/>
    <property type="molecule type" value="Genomic_DNA"/>
</dbReference>
<sequence>MKAATGIEDEQMAMDEDETTSRHWRMNKWPWMRMKMARIKRNHGNHLSSPLACVAKDFR</sequence>
<organism evidence="2 3">
    <name type="scientific">Datura stramonium</name>
    <name type="common">Jimsonweed</name>
    <name type="synonym">Common thornapple</name>
    <dbReference type="NCBI Taxonomy" id="4076"/>
    <lineage>
        <taxon>Eukaryota</taxon>
        <taxon>Viridiplantae</taxon>
        <taxon>Streptophyta</taxon>
        <taxon>Embryophyta</taxon>
        <taxon>Tracheophyta</taxon>
        <taxon>Spermatophyta</taxon>
        <taxon>Magnoliopsida</taxon>
        <taxon>eudicotyledons</taxon>
        <taxon>Gunneridae</taxon>
        <taxon>Pentapetalae</taxon>
        <taxon>asterids</taxon>
        <taxon>lamiids</taxon>
        <taxon>Solanales</taxon>
        <taxon>Solanaceae</taxon>
        <taxon>Solanoideae</taxon>
        <taxon>Datureae</taxon>
        <taxon>Datura</taxon>
    </lineage>
</organism>